<keyword evidence="4" id="KW-0804">Transcription</keyword>
<evidence type="ECO:0000256" key="1">
    <source>
        <dbReference type="ARBA" id="ARBA00009437"/>
    </source>
</evidence>
<dbReference type="PROSITE" id="PS50931">
    <property type="entry name" value="HTH_LYSR"/>
    <property type="match status" value="1"/>
</dbReference>
<dbReference type="InterPro" id="IPR058163">
    <property type="entry name" value="LysR-type_TF_proteobact-type"/>
</dbReference>
<protein>
    <submittedName>
        <fullName evidence="6">LysR family transcriptional regulator</fullName>
    </submittedName>
</protein>
<keyword evidence="7" id="KW-1185">Reference proteome</keyword>
<dbReference type="Pfam" id="PF03466">
    <property type="entry name" value="LysR_substrate"/>
    <property type="match status" value="1"/>
</dbReference>
<evidence type="ECO:0000313" key="6">
    <source>
        <dbReference type="EMBL" id="TNM61825.1"/>
    </source>
</evidence>
<comment type="similarity">
    <text evidence="1">Belongs to the LysR transcriptional regulatory family.</text>
</comment>
<dbReference type="Proteomes" id="UP000311605">
    <property type="component" value="Unassembled WGS sequence"/>
</dbReference>
<evidence type="ECO:0000256" key="3">
    <source>
        <dbReference type="ARBA" id="ARBA00023125"/>
    </source>
</evidence>
<name>A0A5C4XE99_9HYPH</name>
<dbReference type="Pfam" id="PF00126">
    <property type="entry name" value="HTH_1"/>
    <property type="match status" value="1"/>
</dbReference>
<dbReference type="PANTHER" id="PTHR30537:SF5">
    <property type="entry name" value="HTH-TYPE TRANSCRIPTIONAL ACTIVATOR TTDR-RELATED"/>
    <property type="match status" value="1"/>
</dbReference>
<dbReference type="InterPro" id="IPR005119">
    <property type="entry name" value="LysR_subst-bd"/>
</dbReference>
<dbReference type="SUPFAM" id="SSF46785">
    <property type="entry name" value="Winged helix' DNA-binding domain"/>
    <property type="match status" value="1"/>
</dbReference>
<sequence length="305" mass="33137">MHQQGDDIGVFLTVCKTSSFVAASERLRLSASAVAKAIARIEIRLGIRLFHRTTRTLKLTSEGAVYRDVCLAARKEIERTETALSSLGREPAGRLRISLPPLFGARVVAPALYQLCRQWPSLDLEISATASISDLINDGVDLAVRIGDLPDVAGLVARSVGIQRVALCGSASYFRTRAVPTEIEDLPEHDLIAQSSAGSPHSWMLRQRDGEVIALRPKPRLLLDGSLLTLSAIREGQGIGILPRWLVRDELTRGDMIAVLENRVAGHLPINVIWLASPVMLPRLRVAIDAIVSCIQARLVGGALE</sequence>
<evidence type="ECO:0000256" key="2">
    <source>
        <dbReference type="ARBA" id="ARBA00023015"/>
    </source>
</evidence>
<evidence type="ECO:0000256" key="4">
    <source>
        <dbReference type="ARBA" id="ARBA00023163"/>
    </source>
</evidence>
<dbReference type="SUPFAM" id="SSF53850">
    <property type="entry name" value="Periplasmic binding protein-like II"/>
    <property type="match status" value="1"/>
</dbReference>
<reference evidence="6 7" key="1">
    <citation type="submission" date="2019-06" db="EMBL/GenBank/DDBJ databases">
        <title>The draft genome of Rhizobium smilacinae PTYR-5.</title>
        <authorList>
            <person name="Liu L."/>
            <person name="Li L."/>
            <person name="Zhang X."/>
        </authorList>
    </citation>
    <scope>NUCLEOTIDE SEQUENCE [LARGE SCALE GENOMIC DNA]</scope>
    <source>
        <strain evidence="6 7">PTYR-5</strain>
    </source>
</reference>
<dbReference type="Gene3D" id="3.40.190.290">
    <property type="match status" value="1"/>
</dbReference>
<proteinExistence type="inferred from homology"/>
<dbReference type="PANTHER" id="PTHR30537">
    <property type="entry name" value="HTH-TYPE TRANSCRIPTIONAL REGULATOR"/>
    <property type="match status" value="1"/>
</dbReference>
<dbReference type="InterPro" id="IPR036390">
    <property type="entry name" value="WH_DNA-bd_sf"/>
</dbReference>
<dbReference type="EMBL" id="VDMN01000005">
    <property type="protein sequence ID" value="TNM61825.1"/>
    <property type="molecule type" value="Genomic_DNA"/>
</dbReference>
<keyword evidence="2" id="KW-0805">Transcription regulation</keyword>
<dbReference type="Gene3D" id="1.10.10.10">
    <property type="entry name" value="Winged helix-like DNA-binding domain superfamily/Winged helix DNA-binding domain"/>
    <property type="match status" value="1"/>
</dbReference>
<feature type="domain" description="HTH lysR-type" evidence="5">
    <location>
        <begin position="10"/>
        <end position="60"/>
    </location>
</feature>
<evidence type="ECO:0000259" key="5">
    <source>
        <dbReference type="PROSITE" id="PS50931"/>
    </source>
</evidence>
<dbReference type="InterPro" id="IPR000847">
    <property type="entry name" value="LysR_HTH_N"/>
</dbReference>
<organism evidence="6 7">
    <name type="scientific">Aliirhizobium smilacinae</name>
    <dbReference type="NCBI Taxonomy" id="1395944"/>
    <lineage>
        <taxon>Bacteria</taxon>
        <taxon>Pseudomonadati</taxon>
        <taxon>Pseudomonadota</taxon>
        <taxon>Alphaproteobacteria</taxon>
        <taxon>Hyphomicrobiales</taxon>
        <taxon>Rhizobiaceae</taxon>
        <taxon>Aliirhizobium</taxon>
    </lineage>
</organism>
<dbReference type="RefSeq" id="WP_139678272.1">
    <property type="nucleotide sequence ID" value="NZ_VDMN01000005.1"/>
</dbReference>
<keyword evidence="3" id="KW-0238">DNA-binding</keyword>
<comment type="caution">
    <text evidence="6">The sequence shown here is derived from an EMBL/GenBank/DDBJ whole genome shotgun (WGS) entry which is preliminary data.</text>
</comment>
<evidence type="ECO:0000313" key="7">
    <source>
        <dbReference type="Proteomes" id="UP000311605"/>
    </source>
</evidence>
<dbReference type="GO" id="GO:0003700">
    <property type="term" value="F:DNA-binding transcription factor activity"/>
    <property type="evidence" value="ECO:0007669"/>
    <property type="project" value="InterPro"/>
</dbReference>
<dbReference type="GO" id="GO:0003677">
    <property type="term" value="F:DNA binding"/>
    <property type="evidence" value="ECO:0007669"/>
    <property type="project" value="UniProtKB-KW"/>
</dbReference>
<dbReference type="OrthoDB" id="9813056at2"/>
<dbReference type="AlphaFoldDB" id="A0A5C4XE99"/>
<accession>A0A5C4XE99</accession>
<dbReference type="InterPro" id="IPR036388">
    <property type="entry name" value="WH-like_DNA-bd_sf"/>
</dbReference>
<gene>
    <name evidence="6" type="ORF">FHP24_21465</name>
</gene>